<gene>
    <name evidence="2" type="ORF">NAEGRDRAFT_71134</name>
</gene>
<reference evidence="2 3" key="1">
    <citation type="journal article" date="2010" name="Cell">
        <title>The genome of Naegleria gruberi illuminates early eukaryotic versatility.</title>
        <authorList>
            <person name="Fritz-Laylin L.K."/>
            <person name="Prochnik S.E."/>
            <person name="Ginger M.L."/>
            <person name="Dacks J.B."/>
            <person name="Carpenter M.L."/>
            <person name="Field M.C."/>
            <person name="Kuo A."/>
            <person name="Paredez A."/>
            <person name="Chapman J."/>
            <person name="Pham J."/>
            <person name="Shu S."/>
            <person name="Neupane R."/>
            <person name="Cipriano M."/>
            <person name="Mancuso J."/>
            <person name="Tu H."/>
            <person name="Salamov A."/>
            <person name="Lindquist E."/>
            <person name="Shapiro H."/>
            <person name="Lucas S."/>
            <person name="Grigoriev I.V."/>
            <person name="Cande W.Z."/>
            <person name="Fulton C."/>
            <person name="Rokhsar D.S."/>
            <person name="Dawson S.C."/>
        </authorList>
    </citation>
    <scope>NUCLEOTIDE SEQUENCE [LARGE SCALE GENOMIC DNA]</scope>
    <source>
        <strain evidence="2 3">NEG-M</strain>
    </source>
</reference>
<feature type="region of interest" description="Disordered" evidence="1">
    <location>
        <begin position="77"/>
        <end position="109"/>
    </location>
</feature>
<name>D2VQ21_NAEGR</name>
<proteinExistence type="predicted"/>
<organism evidence="3">
    <name type="scientific">Naegleria gruberi</name>
    <name type="common">Amoeba</name>
    <dbReference type="NCBI Taxonomy" id="5762"/>
    <lineage>
        <taxon>Eukaryota</taxon>
        <taxon>Discoba</taxon>
        <taxon>Heterolobosea</taxon>
        <taxon>Tetramitia</taxon>
        <taxon>Eutetramitia</taxon>
        <taxon>Vahlkampfiidae</taxon>
        <taxon>Naegleria</taxon>
    </lineage>
</organism>
<keyword evidence="3" id="KW-1185">Reference proteome</keyword>
<dbReference type="AlphaFoldDB" id="D2VQ21"/>
<dbReference type="GeneID" id="8855972"/>
<dbReference type="KEGG" id="ngr:NAEGRDRAFT_71134"/>
<dbReference type="VEuPathDB" id="AmoebaDB:NAEGRDRAFT_71134"/>
<evidence type="ECO:0000313" key="2">
    <source>
        <dbReference type="EMBL" id="EFC41102.1"/>
    </source>
</evidence>
<feature type="compositionally biased region" description="Polar residues" evidence="1">
    <location>
        <begin position="100"/>
        <end position="109"/>
    </location>
</feature>
<evidence type="ECO:0000313" key="3">
    <source>
        <dbReference type="Proteomes" id="UP000006671"/>
    </source>
</evidence>
<feature type="compositionally biased region" description="Polar residues" evidence="1">
    <location>
        <begin position="51"/>
        <end position="60"/>
    </location>
</feature>
<dbReference type="RefSeq" id="XP_002673846.1">
    <property type="nucleotide sequence ID" value="XM_002673800.1"/>
</dbReference>
<dbReference type="EMBL" id="GG738888">
    <property type="protein sequence ID" value="EFC41102.1"/>
    <property type="molecule type" value="Genomic_DNA"/>
</dbReference>
<dbReference type="InParanoid" id="D2VQ21"/>
<feature type="compositionally biased region" description="Basic residues" evidence="1">
    <location>
        <begin position="77"/>
        <end position="90"/>
    </location>
</feature>
<dbReference type="Proteomes" id="UP000006671">
    <property type="component" value="Unassembled WGS sequence"/>
</dbReference>
<evidence type="ECO:0000256" key="1">
    <source>
        <dbReference type="SAM" id="MobiDB-lite"/>
    </source>
</evidence>
<protein>
    <submittedName>
        <fullName evidence="2">Predicted protein</fullName>
    </submittedName>
</protein>
<sequence>MTLINTASASSYKINNYHTFSMVEFSPPPKNSNGVEETMKRRRGRPKKGDSSNNYSSNRMIVTKTETLEKWKVCNKKGITKKPPKRKKEKKLLETKPETWQTNQNSSQLMNKSNFNRNITRVVRTSISIKELLN</sequence>
<accession>D2VQ21</accession>
<feature type="region of interest" description="Disordered" evidence="1">
    <location>
        <begin position="22"/>
        <end position="61"/>
    </location>
</feature>